<evidence type="ECO:0000313" key="2">
    <source>
        <dbReference type="Proteomes" id="UP000649328"/>
    </source>
</evidence>
<dbReference type="GO" id="GO:0005794">
    <property type="term" value="C:Golgi apparatus"/>
    <property type="evidence" value="ECO:0007669"/>
    <property type="project" value="TreeGrafter"/>
</dbReference>
<dbReference type="AlphaFoldDB" id="A0A8H7GKI7"/>
<sequence>MCILISTTSHPDYPIIVLSNRDEFFARPTQLASARNLENGVKIISPLDLGRSEHGTWIGVTSEGKIAMLLNYREKKFSVSKVSRGILPIDYLTSTLDEEEWYRTLEVNLTKSIGDGEPVTLGDIGGFTLIYGKLQKDPLSGKLTPLNIMSNRGDRGKIHASVSDDTDQHSDIAKQEHFSVSNSLYYEPWAKANLGTELLAQVVSDAVNKDYTQEELTEACFQILSTNTYDPSIQHNKDEFSEAKLVELRNSIFIPPLDTAKASATPFDGASENKFYGTRTQTVIMYHKSGDIHYYERDLYDGDTNIQKVRNQHFVMHIDTA</sequence>
<protein>
    <recommendedName>
        <fullName evidence="3">DUF833-domain-containing protein</fullName>
    </recommendedName>
</protein>
<dbReference type="EMBL" id="JACBPP010000012">
    <property type="protein sequence ID" value="KAF7998705.1"/>
    <property type="molecule type" value="Genomic_DNA"/>
</dbReference>
<dbReference type="PANTHER" id="PTHR17985:SF8">
    <property type="entry name" value="TRANSPORT AND GOLGI ORGANIZATION PROTEIN 2 HOMOLOG"/>
    <property type="match status" value="1"/>
</dbReference>
<dbReference type="Pfam" id="PF05742">
    <property type="entry name" value="TANGO2"/>
    <property type="match status" value="1"/>
</dbReference>
<dbReference type="GO" id="GO:0007030">
    <property type="term" value="P:Golgi organization"/>
    <property type="evidence" value="ECO:0007669"/>
    <property type="project" value="TreeGrafter"/>
</dbReference>
<gene>
    <name evidence="1" type="ORF">HF325_006889</name>
</gene>
<accession>A0A8H7GKI7</accession>
<evidence type="ECO:0008006" key="3">
    <source>
        <dbReference type="Google" id="ProtNLM"/>
    </source>
</evidence>
<dbReference type="PANTHER" id="PTHR17985">
    <property type="entry name" value="SER/THR-RICH PROTEIN T10 IN DGCR REGION"/>
    <property type="match status" value="1"/>
</dbReference>
<comment type="caution">
    <text evidence="1">The sequence shown here is derived from an EMBL/GenBank/DDBJ whole genome shotgun (WGS) entry which is preliminary data.</text>
</comment>
<dbReference type="InterPro" id="IPR008551">
    <property type="entry name" value="TANGO2"/>
</dbReference>
<proteinExistence type="predicted"/>
<organism evidence="1 2">
    <name type="scientific">Metschnikowia pulcherrima</name>
    <dbReference type="NCBI Taxonomy" id="27326"/>
    <lineage>
        <taxon>Eukaryota</taxon>
        <taxon>Fungi</taxon>
        <taxon>Dikarya</taxon>
        <taxon>Ascomycota</taxon>
        <taxon>Saccharomycotina</taxon>
        <taxon>Pichiomycetes</taxon>
        <taxon>Metschnikowiaceae</taxon>
        <taxon>Metschnikowia</taxon>
    </lineage>
</organism>
<reference evidence="1" key="1">
    <citation type="submission" date="2020-10" db="EMBL/GenBank/DDBJ databases">
        <title>The Whole-Genome Sequence of Metschnikowia persimmonesis, a Novel Endophytic Yeast Species Isolated from Medicinal Plant Diospyros kaki Thumb.</title>
        <authorList>
            <person name="Rahmat E."/>
            <person name="Kang Y."/>
        </authorList>
    </citation>
    <scope>NUCLEOTIDE SEQUENCE</scope>
    <source>
        <strain evidence="1">KIOM G15050</strain>
    </source>
</reference>
<dbReference type="Proteomes" id="UP000649328">
    <property type="component" value="Unassembled WGS sequence"/>
</dbReference>
<dbReference type="OrthoDB" id="191601at2759"/>
<dbReference type="GO" id="GO:0009306">
    <property type="term" value="P:protein secretion"/>
    <property type="evidence" value="ECO:0007669"/>
    <property type="project" value="TreeGrafter"/>
</dbReference>
<keyword evidence="2" id="KW-1185">Reference proteome</keyword>
<name>A0A8H7GKI7_9ASCO</name>
<evidence type="ECO:0000313" key="1">
    <source>
        <dbReference type="EMBL" id="KAF7998705.1"/>
    </source>
</evidence>